<comment type="similarity">
    <text evidence="9">Belongs to the methyl-accepting chemotaxis (MCP) protein family.</text>
</comment>
<evidence type="ECO:0000256" key="11">
    <source>
        <dbReference type="SAM" id="Phobius"/>
    </source>
</evidence>
<keyword evidence="7 11" id="KW-0472">Membrane</keyword>
<protein>
    <submittedName>
        <fullName evidence="14">Methyl-accepting chemotaxis sensory transducer</fullName>
    </submittedName>
</protein>
<comment type="subcellular location">
    <subcellularLocation>
        <location evidence="1">Cell membrane</location>
        <topology evidence="1">Multi-pass membrane protein</topology>
    </subcellularLocation>
</comment>
<dbReference type="AlphaFoldDB" id="A0A4R3JYT5"/>
<dbReference type="PANTHER" id="PTHR32089">
    <property type="entry name" value="METHYL-ACCEPTING CHEMOTAXIS PROTEIN MCPB"/>
    <property type="match status" value="1"/>
</dbReference>
<accession>A0A4R3JYT5</accession>
<dbReference type="Pfam" id="PF00672">
    <property type="entry name" value="HAMP"/>
    <property type="match status" value="1"/>
</dbReference>
<sequence length="555" mass="59611">MPHSLVMKLIRALNHFTIGTRLLGLTLFLSVMMLATGLAGIWGIREATQAISEIYDKNVSAINDMQLVRHKQMRIRNLALEARLGADAFLAQEKFDEIDKEIRTITEILNAYGQRAMTAEEKALFEKYSASRMKFGQEGLMRLRDLYSAENWPGADQHYKSVVNPTFAAASNDTDALINYQLQAAQRSRDQIGRLSKILLTLAVATMATGLVLSILLSLAIRRSIVGCASGLEQAAGRLAKGDLTGTANVVGKDELSRVATAFNHMSTEFSNLIGGIRQSAEEVSQAAGRTAEDSSAVLAASSRQEAIANDAAETAHSLSATVARVGENIENMVSIADQASQLARHGEDVVNKAAQGIQAISESVNRSSEVVMTLGEYSEEIGRIVNVIKDIADQTNLLALNAAIEAARAGEQGRGFAVVADEVRKLAERTTKATAEISTTIATIQSETGKAVSAIEQGSQEVAHGVEMAMEAGKAIAEISEVVTNATALIHNIDHIRREQDAASQAIAQQVDEILATAKQNRNAAESSAEAAQGMTELSSRLKDTVSRFKLTYN</sequence>
<feature type="transmembrane region" description="Helical" evidence="11">
    <location>
        <begin position="198"/>
        <end position="221"/>
    </location>
</feature>
<organism evidence="14 15">
    <name type="scientific">Sulfuritortus calidifontis</name>
    <dbReference type="NCBI Taxonomy" id="1914471"/>
    <lineage>
        <taxon>Bacteria</taxon>
        <taxon>Pseudomonadati</taxon>
        <taxon>Pseudomonadota</taxon>
        <taxon>Betaproteobacteria</taxon>
        <taxon>Nitrosomonadales</taxon>
        <taxon>Thiobacillaceae</taxon>
        <taxon>Sulfuritortus</taxon>
    </lineage>
</organism>
<dbReference type="SMART" id="SM00304">
    <property type="entry name" value="HAMP"/>
    <property type="match status" value="1"/>
</dbReference>
<dbReference type="CDD" id="cd11386">
    <property type="entry name" value="MCP_signal"/>
    <property type="match status" value="1"/>
</dbReference>
<evidence type="ECO:0000256" key="2">
    <source>
        <dbReference type="ARBA" id="ARBA00022475"/>
    </source>
</evidence>
<dbReference type="GO" id="GO:0007165">
    <property type="term" value="P:signal transduction"/>
    <property type="evidence" value="ECO:0007669"/>
    <property type="project" value="UniProtKB-KW"/>
</dbReference>
<dbReference type="Pfam" id="PF00015">
    <property type="entry name" value="MCPsignal"/>
    <property type="match status" value="1"/>
</dbReference>
<dbReference type="RefSeq" id="WP_165919075.1">
    <property type="nucleotide sequence ID" value="NZ_AP018721.1"/>
</dbReference>
<keyword evidence="3" id="KW-0488">Methylation</keyword>
<keyword evidence="4" id="KW-0145">Chemotaxis</keyword>
<dbReference type="PROSITE" id="PS50885">
    <property type="entry name" value="HAMP"/>
    <property type="match status" value="1"/>
</dbReference>
<dbReference type="SMART" id="SM00283">
    <property type="entry name" value="MA"/>
    <property type="match status" value="1"/>
</dbReference>
<dbReference type="Pfam" id="PF02203">
    <property type="entry name" value="TarH"/>
    <property type="match status" value="1"/>
</dbReference>
<evidence type="ECO:0000256" key="7">
    <source>
        <dbReference type="ARBA" id="ARBA00023136"/>
    </source>
</evidence>
<evidence type="ECO:0000256" key="9">
    <source>
        <dbReference type="ARBA" id="ARBA00029447"/>
    </source>
</evidence>
<evidence type="ECO:0000259" key="12">
    <source>
        <dbReference type="PROSITE" id="PS50111"/>
    </source>
</evidence>
<evidence type="ECO:0000256" key="3">
    <source>
        <dbReference type="ARBA" id="ARBA00022481"/>
    </source>
</evidence>
<dbReference type="SUPFAM" id="SSF58104">
    <property type="entry name" value="Methyl-accepting chemotaxis protein (MCP) signaling domain"/>
    <property type="match status" value="1"/>
</dbReference>
<feature type="domain" description="HAMP" evidence="13">
    <location>
        <begin position="223"/>
        <end position="275"/>
    </location>
</feature>
<dbReference type="PANTHER" id="PTHR32089:SF112">
    <property type="entry name" value="LYSOZYME-LIKE PROTEIN-RELATED"/>
    <property type="match status" value="1"/>
</dbReference>
<evidence type="ECO:0000259" key="13">
    <source>
        <dbReference type="PROSITE" id="PS50885"/>
    </source>
</evidence>
<dbReference type="InterPro" id="IPR004089">
    <property type="entry name" value="MCPsignal_dom"/>
</dbReference>
<reference evidence="14 15" key="1">
    <citation type="submission" date="2019-03" db="EMBL/GenBank/DDBJ databases">
        <title>Genomic Encyclopedia of Type Strains, Phase IV (KMG-IV): sequencing the most valuable type-strain genomes for metagenomic binning, comparative biology and taxonomic classification.</title>
        <authorList>
            <person name="Goeker M."/>
        </authorList>
    </citation>
    <scope>NUCLEOTIDE SEQUENCE [LARGE SCALE GENOMIC DNA]</scope>
    <source>
        <strain evidence="14 15">DSM 103923</strain>
    </source>
</reference>
<dbReference type="Proteomes" id="UP000295135">
    <property type="component" value="Unassembled WGS sequence"/>
</dbReference>
<keyword evidence="5 11" id="KW-0812">Transmembrane</keyword>
<dbReference type="GO" id="GO:0005886">
    <property type="term" value="C:plasma membrane"/>
    <property type="evidence" value="ECO:0007669"/>
    <property type="project" value="UniProtKB-SubCell"/>
</dbReference>
<evidence type="ECO:0000256" key="8">
    <source>
        <dbReference type="ARBA" id="ARBA00023224"/>
    </source>
</evidence>
<evidence type="ECO:0000313" key="14">
    <source>
        <dbReference type="EMBL" id="TCS73915.1"/>
    </source>
</evidence>
<dbReference type="EMBL" id="SLZY01000001">
    <property type="protein sequence ID" value="TCS73915.1"/>
    <property type="molecule type" value="Genomic_DNA"/>
</dbReference>
<dbReference type="GO" id="GO:0006935">
    <property type="term" value="P:chemotaxis"/>
    <property type="evidence" value="ECO:0007669"/>
    <property type="project" value="UniProtKB-KW"/>
</dbReference>
<keyword evidence="2" id="KW-1003">Cell membrane</keyword>
<evidence type="ECO:0000256" key="10">
    <source>
        <dbReference type="PROSITE-ProRule" id="PRU00284"/>
    </source>
</evidence>
<dbReference type="FunFam" id="1.10.287.950:FF:000001">
    <property type="entry name" value="Methyl-accepting chemotaxis sensory transducer"/>
    <property type="match status" value="1"/>
</dbReference>
<evidence type="ECO:0000256" key="1">
    <source>
        <dbReference type="ARBA" id="ARBA00004651"/>
    </source>
</evidence>
<keyword evidence="8 10" id="KW-0807">Transducer</keyword>
<evidence type="ECO:0000256" key="5">
    <source>
        <dbReference type="ARBA" id="ARBA00022692"/>
    </source>
</evidence>
<feature type="domain" description="Methyl-accepting transducer" evidence="12">
    <location>
        <begin position="280"/>
        <end position="516"/>
    </location>
</feature>
<evidence type="ECO:0000256" key="6">
    <source>
        <dbReference type="ARBA" id="ARBA00022989"/>
    </source>
</evidence>
<gene>
    <name evidence="14" type="ORF">EDC61_101137</name>
</gene>
<dbReference type="CDD" id="cd06225">
    <property type="entry name" value="HAMP"/>
    <property type="match status" value="1"/>
</dbReference>
<keyword evidence="6 11" id="KW-1133">Transmembrane helix</keyword>
<evidence type="ECO:0000256" key="4">
    <source>
        <dbReference type="ARBA" id="ARBA00022500"/>
    </source>
</evidence>
<keyword evidence="15" id="KW-1185">Reference proteome</keyword>
<proteinExistence type="inferred from homology"/>
<evidence type="ECO:0000313" key="15">
    <source>
        <dbReference type="Proteomes" id="UP000295135"/>
    </source>
</evidence>
<dbReference type="PROSITE" id="PS50111">
    <property type="entry name" value="CHEMOTAXIS_TRANSDUC_2"/>
    <property type="match status" value="1"/>
</dbReference>
<dbReference type="Gene3D" id="1.10.287.950">
    <property type="entry name" value="Methyl-accepting chemotaxis protein"/>
    <property type="match status" value="1"/>
</dbReference>
<feature type="transmembrane region" description="Helical" evidence="11">
    <location>
        <begin position="20"/>
        <end position="44"/>
    </location>
</feature>
<name>A0A4R3JYT5_9PROT</name>
<dbReference type="InterPro" id="IPR003122">
    <property type="entry name" value="Tar_rcpt_lig-bd"/>
</dbReference>
<dbReference type="InterPro" id="IPR003660">
    <property type="entry name" value="HAMP_dom"/>
</dbReference>
<comment type="caution">
    <text evidence="14">The sequence shown here is derived from an EMBL/GenBank/DDBJ whole genome shotgun (WGS) entry which is preliminary data.</text>
</comment>